<organism evidence="2">
    <name type="scientific">Opuntia streptacantha</name>
    <name type="common">Prickly pear cactus</name>
    <name type="synonym">Opuntia cardona</name>
    <dbReference type="NCBI Taxonomy" id="393608"/>
    <lineage>
        <taxon>Eukaryota</taxon>
        <taxon>Viridiplantae</taxon>
        <taxon>Streptophyta</taxon>
        <taxon>Embryophyta</taxon>
        <taxon>Tracheophyta</taxon>
        <taxon>Spermatophyta</taxon>
        <taxon>Magnoliopsida</taxon>
        <taxon>eudicotyledons</taxon>
        <taxon>Gunneridae</taxon>
        <taxon>Pentapetalae</taxon>
        <taxon>Caryophyllales</taxon>
        <taxon>Cactineae</taxon>
        <taxon>Cactaceae</taxon>
        <taxon>Opuntioideae</taxon>
        <taxon>Opuntia</taxon>
    </lineage>
</organism>
<protein>
    <submittedName>
        <fullName evidence="2">Uncharacterized protein</fullName>
    </submittedName>
</protein>
<feature type="transmembrane region" description="Helical" evidence="1">
    <location>
        <begin position="73"/>
        <end position="92"/>
    </location>
</feature>
<dbReference type="EMBL" id="GISG01075045">
    <property type="protein sequence ID" value="MBA4630770.1"/>
    <property type="molecule type" value="Transcribed_RNA"/>
</dbReference>
<evidence type="ECO:0000256" key="1">
    <source>
        <dbReference type="SAM" id="Phobius"/>
    </source>
</evidence>
<keyword evidence="1" id="KW-1133">Transmembrane helix</keyword>
<evidence type="ECO:0000313" key="2">
    <source>
        <dbReference type="EMBL" id="MBA4630770.1"/>
    </source>
</evidence>
<dbReference type="AlphaFoldDB" id="A0A7C8Z123"/>
<proteinExistence type="predicted"/>
<sequence length="133" mass="14634">MRLGPEFPLLGDILGLLCLVEYKEGGYLVPFEEEHLPRSTILGVLGSILSSTWTDFFPEQGHFRPGISHFELILLHFVVVVVVVLVVVLVLGEGILIMPTPIEPDGFACSKPVRLLQLASDEAVGVAWKDLTR</sequence>
<reference evidence="2" key="1">
    <citation type="journal article" date="2013" name="J. Plant Res.">
        <title>Effect of fungi and light on seed germination of three Opuntia species from semiarid lands of central Mexico.</title>
        <authorList>
            <person name="Delgado-Sanchez P."/>
            <person name="Jimenez-Bremont J.F."/>
            <person name="Guerrero-Gonzalez Mde L."/>
            <person name="Flores J."/>
        </authorList>
    </citation>
    <scope>NUCLEOTIDE SEQUENCE</scope>
    <source>
        <tissue evidence="2">Cladode</tissue>
    </source>
</reference>
<name>A0A7C8Z123_OPUST</name>
<reference evidence="2" key="2">
    <citation type="submission" date="2020-07" db="EMBL/GenBank/DDBJ databases">
        <authorList>
            <person name="Vera ALvarez R."/>
            <person name="Arias-Moreno D.M."/>
            <person name="Jimenez-Jacinto V."/>
            <person name="Jimenez-Bremont J.F."/>
            <person name="Swaminathan K."/>
            <person name="Moose S.P."/>
            <person name="Guerrero-Gonzalez M.L."/>
            <person name="Marino-Ramirez L."/>
            <person name="Landsman D."/>
            <person name="Rodriguez-Kessler M."/>
            <person name="Delgado-Sanchez P."/>
        </authorList>
    </citation>
    <scope>NUCLEOTIDE SEQUENCE</scope>
    <source>
        <tissue evidence="2">Cladode</tissue>
    </source>
</reference>
<accession>A0A7C8Z123</accession>
<keyword evidence="1" id="KW-0472">Membrane</keyword>
<keyword evidence="1" id="KW-0812">Transmembrane</keyword>